<sequence length="174" mass="19138">STTDGLHLSSSKDSFTISVVSASEISIACEAIPIPGGFPGFSDFIALTSGQFRNKCPRSPHSKQRPSLSPTPSRSGPSSGFRPQHLTPRKLALRFGASHLNLEPIHFSSTWTGVSVPQSHHCRHPQGRRFGIQIRTEHFLANRRLQAATKHHDFLLVHFQTDGIEDLLPLGLMD</sequence>
<feature type="non-terminal residue" evidence="2">
    <location>
        <position position="1"/>
    </location>
</feature>
<dbReference type="AlphaFoldDB" id="A0AAD2JZB9"/>
<name>A0AAD2JZB9_9AGAR</name>
<protein>
    <submittedName>
        <fullName evidence="2">Uncharacterized protein</fullName>
    </submittedName>
</protein>
<feature type="compositionally biased region" description="Basic residues" evidence="1">
    <location>
        <begin position="55"/>
        <end position="64"/>
    </location>
</feature>
<reference evidence="2" key="1">
    <citation type="submission" date="2023-11" db="EMBL/GenBank/DDBJ databases">
        <authorList>
            <person name="De Vega J J."/>
            <person name="De Vega J J."/>
        </authorList>
    </citation>
    <scope>NUCLEOTIDE SEQUENCE</scope>
</reference>
<evidence type="ECO:0000256" key="1">
    <source>
        <dbReference type="SAM" id="MobiDB-lite"/>
    </source>
</evidence>
<evidence type="ECO:0000313" key="3">
    <source>
        <dbReference type="Proteomes" id="UP001295794"/>
    </source>
</evidence>
<evidence type="ECO:0000313" key="2">
    <source>
        <dbReference type="EMBL" id="CAK5270009.1"/>
    </source>
</evidence>
<feature type="region of interest" description="Disordered" evidence="1">
    <location>
        <begin position="55"/>
        <end position="84"/>
    </location>
</feature>
<feature type="compositionally biased region" description="Low complexity" evidence="1">
    <location>
        <begin position="65"/>
        <end position="83"/>
    </location>
</feature>
<keyword evidence="3" id="KW-1185">Reference proteome</keyword>
<dbReference type="Proteomes" id="UP001295794">
    <property type="component" value="Unassembled WGS sequence"/>
</dbReference>
<proteinExistence type="predicted"/>
<dbReference type="EMBL" id="CAVNYO010000158">
    <property type="protein sequence ID" value="CAK5270009.1"/>
    <property type="molecule type" value="Genomic_DNA"/>
</dbReference>
<comment type="caution">
    <text evidence="2">The sequence shown here is derived from an EMBL/GenBank/DDBJ whole genome shotgun (WGS) entry which is preliminary data.</text>
</comment>
<accession>A0AAD2JZB9</accession>
<gene>
    <name evidence="2" type="ORF">MYCIT1_LOCUS14149</name>
</gene>
<organism evidence="2 3">
    <name type="scientific">Mycena citricolor</name>
    <dbReference type="NCBI Taxonomy" id="2018698"/>
    <lineage>
        <taxon>Eukaryota</taxon>
        <taxon>Fungi</taxon>
        <taxon>Dikarya</taxon>
        <taxon>Basidiomycota</taxon>
        <taxon>Agaricomycotina</taxon>
        <taxon>Agaricomycetes</taxon>
        <taxon>Agaricomycetidae</taxon>
        <taxon>Agaricales</taxon>
        <taxon>Marasmiineae</taxon>
        <taxon>Mycenaceae</taxon>
        <taxon>Mycena</taxon>
    </lineage>
</organism>